<evidence type="ECO:0000256" key="2">
    <source>
        <dbReference type="ARBA" id="ARBA00022741"/>
    </source>
</evidence>
<comment type="function">
    <text evidence="5">Part of the ABC transporter complex HmuTUV involved in hemin import. Responsible for energy coupling to the transport system.</text>
</comment>
<name>A0A0U9HMT4_9BACT</name>
<organism evidence="7 8">
    <name type="scientific">Thermodesulfovibrio aggregans</name>
    <dbReference type="NCBI Taxonomy" id="86166"/>
    <lineage>
        <taxon>Bacteria</taxon>
        <taxon>Pseudomonadati</taxon>
        <taxon>Nitrospirota</taxon>
        <taxon>Thermodesulfovibrionia</taxon>
        <taxon>Thermodesulfovibrionales</taxon>
        <taxon>Thermodesulfovibrionaceae</taxon>
        <taxon>Thermodesulfovibrio</taxon>
    </lineage>
</organism>
<dbReference type="PROSITE" id="PS50893">
    <property type="entry name" value="ABC_TRANSPORTER_2"/>
    <property type="match status" value="1"/>
</dbReference>
<reference evidence="8" key="1">
    <citation type="submission" date="2016-01" db="EMBL/GenBank/DDBJ databases">
        <title>Draft genome sequence of Thermodesulfovibrio aggregans strain TGE-P1.</title>
        <authorList>
            <person name="Sekiguchi Y."/>
            <person name="Ohashi A."/>
            <person name="Matsuura N."/>
            <person name="Tourlousse M.D."/>
        </authorList>
    </citation>
    <scope>NUCLEOTIDE SEQUENCE [LARGE SCALE GENOMIC DNA]</scope>
    <source>
        <strain evidence="8">TGE-P1</strain>
    </source>
</reference>
<keyword evidence="8" id="KW-1185">Reference proteome</keyword>
<dbReference type="PANTHER" id="PTHR42794:SF1">
    <property type="entry name" value="HEMIN IMPORT ATP-BINDING PROTEIN HMUV"/>
    <property type="match status" value="1"/>
</dbReference>
<dbReference type="Proteomes" id="UP000054976">
    <property type="component" value="Unassembled WGS sequence"/>
</dbReference>
<keyword evidence="2" id="KW-0547">Nucleotide-binding</keyword>
<evidence type="ECO:0000256" key="4">
    <source>
        <dbReference type="ARBA" id="ARBA00022967"/>
    </source>
</evidence>
<dbReference type="GO" id="GO:0005524">
    <property type="term" value="F:ATP binding"/>
    <property type="evidence" value="ECO:0007669"/>
    <property type="project" value="UniProtKB-KW"/>
</dbReference>
<dbReference type="STRING" id="86166.TAGGR_1578"/>
<evidence type="ECO:0000256" key="1">
    <source>
        <dbReference type="ARBA" id="ARBA00022448"/>
    </source>
</evidence>
<dbReference type="Gene3D" id="3.40.50.300">
    <property type="entry name" value="P-loop containing nucleotide triphosphate hydrolases"/>
    <property type="match status" value="1"/>
</dbReference>
<protein>
    <submittedName>
        <fullName evidence="7">Iron complex transport system ATP-binding protein</fullName>
    </submittedName>
</protein>
<dbReference type="Pfam" id="PF00005">
    <property type="entry name" value="ABC_tran"/>
    <property type="match status" value="1"/>
</dbReference>
<feature type="domain" description="ABC transporter" evidence="6">
    <location>
        <begin position="2"/>
        <end position="236"/>
    </location>
</feature>
<sequence>MLKIENLTAGYDDREVLKEVNLKFNSGFVYAILGPNGSGKSTLLRTIDRILKPKKGKVYIDGEDIRKFSAKEIAKKIAYLPQSSNSTPYSLVFDAILLGRKPHISFEPSERDLEVVERIIEDFGLKDFAFRKINELSGGEVQKVLIARALAQEPQVLLLDEPVNHLDPKNQIEILKILKKLTGNLNLTTVIVLHDINLAIQFADYFIFMKNGEIYQTGDCKIIEPSLIKDVYDIDVKIIELDRRKFVISDF</sequence>
<dbReference type="AlphaFoldDB" id="A0A0U9HMT4"/>
<dbReference type="EMBL" id="BCNO01000001">
    <property type="protein sequence ID" value="GAQ94398.1"/>
    <property type="molecule type" value="Genomic_DNA"/>
</dbReference>
<dbReference type="InterPro" id="IPR027417">
    <property type="entry name" value="P-loop_NTPase"/>
</dbReference>
<evidence type="ECO:0000256" key="3">
    <source>
        <dbReference type="ARBA" id="ARBA00022840"/>
    </source>
</evidence>
<evidence type="ECO:0000256" key="5">
    <source>
        <dbReference type="ARBA" id="ARBA00037066"/>
    </source>
</evidence>
<dbReference type="InterPro" id="IPR003593">
    <property type="entry name" value="AAA+_ATPase"/>
</dbReference>
<keyword evidence="1" id="KW-0813">Transport</keyword>
<comment type="caution">
    <text evidence="7">The sequence shown here is derived from an EMBL/GenBank/DDBJ whole genome shotgun (WGS) entry which is preliminary data.</text>
</comment>
<gene>
    <name evidence="7" type="ORF">TAGGR_1578</name>
</gene>
<dbReference type="GO" id="GO:0016887">
    <property type="term" value="F:ATP hydrolysis activity"/>
    <property type="evidence" value="ECO:0007669"/>
    <property type="project" value="InterPro"/>
</dbReference>
<evidence type="ECO:0000313" key="8">
    <source>
        <dbReference type="Proteomes" id="UP000054976"/>
    </source>
</evidence>
<dbReference type="FunFam" id="3.40.50.300:FF:000134">
    <property type="entry name" value="Iron-enterobactin ABC transporter ATP-binding protein"/>
    <property type="match status" value="1"/>
</dbReference>
<evidence type="ECO:0000313" key="7">
    <source>
        <dbReference type="EMBL" id="GAQ94398.1"/>
    </source>
</evidence>
<dbReference type="PANTHER" id="PTHR42794">
    <property type="entry name" value="HEMIN IMPORT ATP-BINDING PROTEIN HMUV"/>
    <property type="match status" value="1"/>
</dbReference>
<dbReference type="CDD" id="cd03214">
    <property type="entry name" value="ABC_Iron-Siderophores_B12_Hemin"/>
    <property type="match status" value="1"/>
</dbReference>
<dbReference type="InterPro" id="IPR003439">
    <property type="entry name" value="ABC_transporter-like_ATP-bd"/>
</dbReference>
<keyword evidence="4" id="KW-1278">Translocase</keyword>
<dbReference type="SUPFAM" id="SSF52540">
    <property type="entry name" value="P-loop containing nucleoside triphosphate hydrolases"/>
    <property type="match status" value="1"/>
</dbReference>
<keyword evidence="3 7" id="KW-0067">ATP-binding</keyword>
<accession>A0A0U9HMT4</accession>
<dbReference type="RefSeq" id="WP_059175859.1">
    <property type="nucleotide sequence ID" value="NZ_BCNO01000001.1"/>
</dbReference>
<proteinExistence type="predicted"/>
<dbReference type="OrthoDB" id="9809450at2"/>
<dbReference type="SMART" id="SM00382">
    <property type="entry name" value="AAA"/>
    <property type="match status" value="1"/>
</dbReference>
<evidence type="ECO:0000259" key="6">
    <source>
        <dbReference type="PROSITE" id="PS50893"/>
    </source>
</evidence>